<evidence type="ECO:0000256" key="2">
    <source>
        <dbReference type="ARBA" id="ARBA00004442"/>
    </source>
</evidence>
<dbReference type="SUPFAM" id="SSF58113">
    <property type="entry name" value="Apolipoprotein A-I"/>
    <property type="match status" value="1"/>
</dbReference>
<dbReference type="InterPro" id="IPR005594">
    <property type="entry name" value="YadA_C"/>
</dbReference>
<evidence type="ECO:0000313" key="12">
    <source>
        <dbReference type="Proteomes" id="UP000282299"/>
    </source>
</evidence>
<dbReference type="Gene3D" id="1.20.120.20">
    <property type="entry name" value="Apolipoprotein"/>
    <property type="match status" value="1"/>
</dbReference>
<reference evidence="11" key="2">
    <citation type="submission" date="2018-10" db="EMBL/GenBank/DDBJ databases">
        <title>FDA dAtabase for Regulatory Grade micrObial Sequences (FDA-ARGOS): Supporting development and validation of Infectious Disease Dx tests.</title>
        <authorList>
            <person name="Campos J."/>
            <person name="Goldberg B."/>
            <person name="Tallon L.J."/>
            <person name="Sadzewicz L."/>
            <person name="Zhao X."/>
            <person name="Vavikolanu K."/>
            <person name="Mehta A."/>
            <person name="Aluvathingal J."/>
            <person name="Nadendla S."/>
            <person name="Geyer C."/>
            <person name="Nandy P."/>
            <person name="Yan Y."/>
            <person name="Sichtig H."/>
        </authorList>
    </citation>
    <scope>NUCLEOTIDE SEQUENCE</scope>
    <source>
        <strain evidence="11">FDAARGOS_526</strain>
    </source>
</reference>
<evidence type="ECO:0000313" key="10">
    <source>
        <dbReference type="EMBL" id="MBJ9867096.1"/>
    </source>
</evidence>
<comment type="subcellular location">
    <subcellularLocation>
        <location evidence="2">Cell outer membrane</location>
    </subcellularLocation>
    <subcellularLocation>
        <location evidence="1">Cell surface</location>
    </subcellularLocation>
</comment>
<accession>A0AAQ0V8X4</accession>
<dbReference type="RefSeq" id="WP_058669203.1">
    <property type="nucleotide sequence ID" value="NZ_ABTEQQ020000001.1"/>
</dbReference>
<feature type="domain" description="Trimeric autotransporter adhesin YadA-like C-terminal membrane anchor" evidence="9">
    <location>
        <begin position="301"/>
        <end position="359"/>
    </location>
</feature>
<dbReference type="AlphaFoldDB" id="A0AAQ0V8X4"/>
<reference evidence="10" key="3">
    <citation type="submission" date="2020-11" db="EMBL/GenBank/DDBJ databases">
        <title>Enhanced detection system for hospital associated transmission using whole genome sequencing surveillance.</title>
        <authorList>
            <person name="Harrison L.H."/>
            <person name="Van Tyne D."/>
            <person name="Marsh J.W."/>
            <person name="Griffith M.P."/>
            <person name="Snyder D.J."/>
            <person name="Cooper V.S."/>
            <person name="Mustapha M."/>
        </authorList>
    </citation>
    <scope>NUCLEOTIDE SEQUENCE</scope>
    <source>
        <strain evidence="10">CB00014</strain>
    </source>
</reference>
<reference evidence="12" key="1">
    <citation type="submission" date="2018-10" db="EMBL/GenBank/DDBJ databases">
        <title>FDA dAtabase for Regulatory Grade micrObial Sequences (FDA-ARGOS): Supporting development and validation of Infectious Disease Dx tests.</title>
        <authorList>
            <person name="Goldberg B."/>
            <person name="Campos J."/>
            <person name="Tallon L."/>
            <person name="Sadzewicz L."/>
            <person name="Zhao X."/>
            <person name="Vavikolanu K."/>
            <person name="Mehta A."/>
            <person name="Aluvathingal J."/>
            <person name="Nadendla S."/>
            <person name="Geyer C."/>
            <person name="Nandy P."/>
            <person name="Yan Y."/>
            <person name="Sichtig H."/>
        </authorList>
    </citation>
    <scope>NUCLEOTIDE SEQUENCE [LARGE SCALE GENOMIC DNA]</scope>
    <source>
        <strain evidence="12">FDAARGOS_526</strain>
    </source>
</reference>
<dbReference type="GO" id="GO:0009279">
    <property type="term" value="C:cell outer membrane"/>
    <property type="evidence" value="ECO:0007669"/>
    <property type="project" value="UniProtKB-SubCell"/>
</dbReference>
<feature type="signal peptide" evidence="8">
    <location>
        <begin position="1"/>
        <end position="24"/>
    </location>
</feature>
<organism evidence="11 12">
    <name type="scientific">Citrobacter koseri</name>
    <name type="common">Citrobacter diversus</name>
    <dbReference type="NCBI Taxonomy" id="545"/>
    <lineage>
        <taxon>Bacteria</taxon>
        <taxon>Pseudomonadati</taxon>
        <taxon>Pseudomonadota</taxon>
        <taxon>Gammaproteobacteria</taxon>
        <taxon>Enterobacterales</taxon>
        <taxon>Enterobacteriaceae</taxon>
        <taxon>Citrobacter</taxon>
    </lineage>
</organism>
<gene>
    <name evidence="11" type="ORF">EGS84_15355</name>
    <name evidence="10" type="ORF">I5687_03920</name>
</gene>
<keyword evidence="4" id="KW-0812">Transmembrane</keyword>
<dbReference type="SUPFAM" id="SSF54523">
    <property type="entry name" value="Pili subunits"/>
    <property type="match status" value="1"/>
</dbReference>
<evidence type="ECO:0000256" key="5">
    <source>
        <dbReference type="ARBA" id="ARBA00022729"/>
    </source>
</evidence>
<keyword evidence="5 8" id="KW-0732">Signal</keyword>
<dbReference type="Proteomes" id="UP000807555">
    <property type="component" value="Unassembled WGS sequence"/>
</dbReference>
<dbReference type="Gene3D" id="3.30.1300.30">
    <property type="entry name" value="GSPII I/J protein-like"/>
    <property type="match status" value="1"/>
</dbReference>
<keyword evidence="6" id="KW-0472">Membrane</keyword>
<evidence type="ECO:0000256" key="8">
    <source>
        <dbReference type="SAM" id="SignalP"/>
    </source>
</evidence>
<dbReference type="GO" id="GO:0009986">
    <property type="term" value="C:cell surface"/>
    <property type="evidence" value="ECO:0007669"/>
    <property type="project" value="UniProtKB-SubCell"/>
</dbReference>
<evidence type="ECO:0000256" key="6">
    <source>
        <dbReference type="ARBA" id="ARBA00023136"/>
    </source>
</evidence>
<dbReference type="Proteomes" id="UP000282299">
    <property type="component" value="Unassembled WGS sequence"/>
</dbReference>
<evidence type="ECO:0000256" key="3">
    <source>
        <dbReference type="ARBA" id="ARBA00022452"/>
    </source>
</evidence>
<feature type="chain" id="PRO_5042799834" evidence="8">
    <location>
        <begin position="25"/>
        <end position="359"/>
    </location>
</feature>
<evidence type="ECO:0000256" key="7">
    <source>
        <dbReference type="ARBA" id="ARBA00023237"/>
    </source>
</evidence>
<sequence length="359" mass="38817">MHKNVMASMLGVVLFGALSNISWAAGQDNDLDKNVTKRELYNQLATLAQSLSQKGGVSKEELINYIDNHVKATDKSTREYVDNAISARDILQSVYTDVLAEHIDAQNRSLASQQDAINTVKQDVTVSVGKVNKELDEQKDVLRGEIGQAKADAIAQADNNAKVVRGELKQQGDSLRGEIGSAKRDAYARADSNAKAVRGELKQQGDSLRGEIGSVKKDAYARIDSNTETVRGELSQTSKYLSGKINANQSAVSKNSRRLDLHESWQKMATDRMNGLQKQISNNRKEIRESAAQNAALAGLFQPYSVGKFNATAALGGYSDKQAVAVGIGYRFTDNVAGKMAVAAGGDSVSWNTGISLEF</sequence>
<protein>
    <submittedName>
        <fullName evidence="10">YadA-like family protein</fullName>
    </submittedName>
</protein>
<keyword evidence="3" id="KW-1134">Transmembrane beta strand</keyword>
<evidence type="ECO:0000313" key="11">
    <source>
        <dbReference type="EMBL" id="RSC18212.1"/>
    </source>
</evidence>
<comment type="caution">
    <text evidence="11">The sequence shown here is derived from an EMBL/GenBank/DDBJ whole genome shotgun (WGS) entry which is preliminary data.</text>
</comment>
<evidence type="ECO:0000256" key="1">
    <source>
        <dbReference type="ARBA" id="ARBA00004241"/>
    </source>
</evidence>
<name>A0AAQ0V8X4_CITKO</name>
<dbReference type="EMBL" id="RKIT01000002">
    <property type="protein sequence ID" value="RSC18212.1"/>
    <property type="molecule type" value="Genomic_DNA"/>
</dbReference>
<dbReference type="InterPro" id="IPR045584">
    <property type="entry name" value="Pilin-like"/>
</dbReference>
<evidence type="ECO:0000259" key="9">
    <source>
        <dbReference type="Pfam" id="PF03895"/>
    </source>
</evidence>
<dbReference type="EMBL" id="JADVNV010000001">
    <property type="protein sequence ID" value="MBJ9867096.1"/>
    <property type="molecule type" value="Genomic_DNA"/>
</dbReference>
<keyword evidence="7" id="KW-0998">Cell outer membrane</keyword>
<proteinExistence type="predicted"/>
<dbReference type="Pfam" id="PF03895">
    <property type="entry name" value="YadA_anchor"/>
    <property type="match status" value="1"/>
</dbReference>
<evidence type="ECO:0000256" key="4">
    <source>
        <dbReference type="ARBA" id="ARBA00022692"/>
    </source>
</evidence>